<evidence type="ECO:0000256" key="17">
    <source>
        <dbReference type="ARBA" id="ARBA00023136"/>
    </source>
</evidence>
<evidence type="ECO:0000256" key="15">
    <source>
        <dbReference type="ARBA" id="ARBA00023008"/>
    </source>
</evidence>
<name>A0A369LVB0_9ACTN</name>
<keyword evidence="21" id="KW-1003">Cell membrane</keyword>
<evidence type="ECO:0000256" key="11">
    <source>
        <dbReference type="ARBA" id="ARBA00022840"/>
    </source>
</evidence>
<dbReference type="SUPFAM" id="SSF81653">
    <property type="entry name" value="Calcium ATPase, transduction domain A"/>
    <property type="match status" value="1"/>
</dbReference>
<feature type="transmembrane region" description="Helical" evidence="21">
    <location>
        <begin position="221"/>
        <end position="238"/>
    </location>
</feature>
<keyword evidence="5" id="KW-0813">Transport</keyword>
<dbReference type="GO" id="GO:0016887">
    <property type="term" value="F:ATP hydrolysis activity"/>
    <property type="evidence" value="ECO:0007669"/>
    <property type="project" value="InterPro"/>
</dbReference>
<accession>A0A369LVB0</accession>
<keyword evidence="13" id="KW-1278">Translocase</keyword>
<dbReference type="CDD" id="cd02094">
    <property type="entry name" value="P-type_ATPase_Cu-like"/>
    <property type="match status" value="1"/>
</dbReference>
<dbReference type="GO" id="GO:0005886">
    <property type="term" value="C:plasma membrane"/>
    <property type="evidence" value="ECO:0007669"/>
    <property type="project" value="UniProtKB-SubCell"/>
</dbReference>
<feature type="transmembrane region" description="Helical" evidence="21">
    <location>
        <begin position="743"/>
        <end position="761"/>
    </location>
</feature>
<reference evidence="23 24" key="1">
    <citation type="journal article" date="2018" name="Elife">
        <title>Discovery and characterization of a prevalent human gut bacterial enzyme sufficient for the inactivation of a family of plant toxins.</title>
        <authorList>
            <person name="Koppel N."/>
            <person name="Bisanz J.E."/>
            <person name="Pandelia M.E."/>
            <person name="Turnbaugh P.J."/>
            <person name="Balskus E.P."/>
        </authorList>
    </citation>
    <scope>NUCLEOTIDE SEQUENCE [LARGE SCALE GENOMIC DNA]</scope>
    <source>
        <strain evidence="23 24">3C</strain>
    </source>
</reference>
<dbReference type="GO" id="GO:0140581">
    <property type="term" value="F:P-type monovalent copper transporter activity"/>
    <property type="evidence" value="ECO:0007669"/>
    <property type="project" value="UniProtKB-EC"/>
</dbReference>
<dbReference type="Pfam" id="PF00403">
    <property type="entry name" value="HMA"/>
    <property type="match status" value="2"/>
</dbReference>
<evidence type="ECO:0000313" key="24">
    <source>
        <dbReference type="Proteomes" id="UP000254000"/>
    </source>
</evidence>
<keyword evidence="17 21" id="KW-0472">Membrane</keyword>
<dbReference type="InterPro" id="IPR036163">
    <property type="entry name" value="HMA_dom_sf"/>
</dbReference>
<keyword evidence="9 21" id="KW-0547">Nucleotide-binding</keyword>
<organism evidence="23 24">
    <name type="scientific">Gordonibacter pamelaeae</name>
    <dbReference type="NCBI Taxonomy" id="471189"/>
    <lineage>
        <taxon>Bacteria</taxon>
        <taxon>Bacillati</taxon>
        <taxon>Actinomycetota</taxon>
        <taxon>Coriobacteriia</taxon>
        <taxon>Eggerthellales</taxon>
        <taxon>Eggerthellaceae</taxon>
        <taxon>Gordonibacter</taxon>
    </lineage>
</organism>
<protein>
    <recommendedName>
        <fullName evidence="4">Copper-exporting P-type ATPase</fullName>
        <ecNumber evidence="3">7.2.2.8</ecNumber>
    </recommendedName>
    <alternativeName>
        <fullName evidence="18">Copper-exporting P-type ATPase A</fullName>
    </alternativeName>
    <alternativeName>
        <fullName evidence="19">Cu(+)-exporting ATPase</fullName>
    </alternativeName>
</protein>
<dbReference type="Gene3D" id="3.40.50.1000">
    <property type="entry name" value="HAD superfamily/HAD-like"/>
    <property type="match status" value="1"/>
</dbReference>
<feature type="transmembrane region" description="Helical" evidence="21">
    <location>
        <begin position="407"/>
        <end position="428"/>
    </location>
</feature>
<dbReference type="PRINTS" id="PR00119">
    <property type="entry name" value="CATATPASE"/>
</dbReference>
<evidence type="ECO:0000259" key="22">
    <source>
        <dbReference type="PROSITE" id="PS50846"/>
    </source>
</evidence>
<dbReference type="GO" id="GO:0005524">
    <property type="term" value="F:ATP binding"/>
    <property type="evidence" value="ECO:0007669"/>
    <property type="project" value="UniProtKB-UniRule"/>
</dbReference>
<keyword evidence="24" id="KW-1185">Reference proteome</keyword>
<dbReference type="PROSITE" id="PS00154">
    <property type="entry name" value="ATPASE_E1_E2"/>
    <property type="match status" value="1"/>
</dbReference>
<feature type="transmembrane region" description="Helical" evidence="21">
    <location>
        <begin position="182"/>
        <end position="201"/>
    </location>
</feature>
<dbReference type="NCBIfam" id="TIGR00003">
    <property type="entry name" value="copper ion binding protein"/>
    <property type="match status" value="2"/>
</dbReference>
<keyword evidence="6 21" id="KW-0812">Transmembrane</keyword>
<evidence type="ECO:0000256" key="21">
    <source>
        <dbReference type="RuleBase" id="RU362081"/>
    </source>
</evidence>
<evidence type="ECO:0000256" key="6">
    <source>
        <dbReference type="ARBA" id="ARBA00022692"/>
    </source>
</evidence>
<feature type="transmembrane region" description="Helical" evidence="21">
    <location>
        <begin position="110"/>
        <end position="131"/>
    </location>
</feature>
<dbReference type="OrthoDB" id="7059309at2"/>
<evidence type="ECO:0000313" key="23">
    <source>
        <dbReference type="EMBL" id="RDB63471.1"/>
    </source>
</evidence>
<dbReference type="InterPro" id="IPR027256">
    <property type="entry name" value="P-typ_ATPase_IB"/>
</dbReference>
<feature type="domain" description="HMA" evidence="22">
    <location>
        <begin position="1"/>
        <end position="67"/>
    </location>
</feature>
<dbReference type="GO" id="GO:0055070">
    <property type="term" value="P:copper ion homeostasis"/>
    <property type="evidence" value="ECO:0007669"/>
    <property type="project" value="TreeGrafter"/>
</dbReference>
<evidence type="ECO:0000256" key="12">
    <source>
        <dbReference type="ARBA" id="ARBA00022842"/>
    </source>
</evidence>
<evidence type="ECO:0000256" key="8">
    <source>
        <dbReference type="ARBA" id="ARBA00022737"/>
    </source>
</evidence>
<evidence type="ECO:0000256" key="18">
    <source>
        <dbReference type="ARBA" id="ARBA00029719"/>
    </source>
</evidence>
<dbReference type="PANTHER" id="PTHR43520">
    <property type="entry name" value="ATP7, ISOFORM B"/>
    <property type="match status" value="1"/>
</dbReference>
<gene>
    <name evidence="23" type="ORF">C1877_11375</name>
</gene>
<sequence>MKQTFDVTGMTCAACSAHVEKAARGVEGVSDVAVNLLKNSMEVDSDGAPETLAAVAAAVEKAGYGAFPRPAKGAGPVGAGGSVAGGDARAGAPTPMGAAAAEAKQVRMRLVVSFAFTIPLFYISMGHMFGWPLPGFLLGERNIMAFGLTQLLLLAPVVFVNFKFFRVGFKTLFRGAPNMDSLIALGSTAATVYGVYALYRIAYALGAGDVHGAHAAGMDLYFESAAMILTLITLGKYFEARAKGRTTDAIATLMDLAPKTAVRVSADGTQEQILADDVREGDVLAVRAGEGVPVDGVVVAGAASVDESAITGESVPVDKAPGDPVTGATVSRTGYFTMRATRVGDDTTLAGIIRLVDEATSSKAPIEKIADRISGVFVPVVIVIALGTFAVWMVLGAGLESALSHAISVLVISCPCALGLATPTAIMVGTGRGARSGILVKSAEALEGAHDVRTVVLDKTGTVTQGTPSVTDVLPAPGVPEERLLATALAVEHPSEHPLARAVCGFAEARGMAADARVEGFMQVSGEGLSAAVDDAAVLAGNLRMMEAHGVDAGEMGARAQRLADDGKTPLFFAADGRLLGVIAVADTVKPTSRAAVAELKAMGIRTVMLTGDNERTAAAIQREVGADEVIAGVLPEGKEREIRRLAERGRVAMVGDGINDAPALARADIGIAIGAGTDVAIESADVVLMRSDLMDVPAAIQLSRATLRNIKQNLFWALVYNAVCIPVAAGALAFAGVNLNPMIAAAAMSLSSVCVVSNALRLRGWQPRFTAAPADAPAPAVKEDPITKESAMEKTLHVEGMMCQHCVARVKKALEAVDGVEEAVVDLDAKTAVAKLAHEVDDATLKAAVEEQDYEVTGVE</sequence>
<evidence type="ECO:0000256" key="7">
    <source>
        <dbReference type="ARBA" id="ARBA00022723"/>
    </source>
</evidence>
<dbReference type="NCBIfam" id="TIGR01525">
    <property type="entry name" value="ATPase-IB_hvy"/>
    <property type="match status" value="1"/>
</dbReference>
<feature type="transmembrane region" description="Helical" evidence="21">
    <location>
        <begin position="715"/>
        <end position="737"/>
    </location>
</feature>
<dbReference type="SFLD" id="SFLDF00027">
    <property type="entry name" value="p-type_atpase"/>
    <property type="match status" value="1"/>
</dbReference>
<dbReference type="SFLD" id="SFLDG00002">
    <property type="entry name" value="C1.7:_P-type_atpase_like"/>
    <property type="match status" value="1"/>
</dbReference>
<evidence type="ECO:0000256" key="10">
    <source>
        <dbReference type="ARBA" id="ARBA00022796"/>
    </source>
</evidence>
<dbReference type="GeneID" id="78360294"/>
<comment type="caution">
    <text evidence="23">The sequence shown here is derived from an EMBL/GenBank/DDBJ whole genome shotgun (WGS) entry which is preliminary data.</text>
</comment>
<evidence type="ECO:0000256" key="16">
    <source>
        <dbReference type="ARBA" id="ARBA00023065"/>
    </source>
</evidence>
<dbReference type="PANTHER" id="PTHR43520:SF8">
    <property type="entry name" value="P-TYPE CU(+) TRANSPORTER"/>
    <property type="match status" value="1"/>
</dbReference>
<dbReference type="CDD" id="cd00371">
    <property type="entry name" value="HMA"/>
    <property type="match status" value="2"/>
</dbReference>
<comment type="subcellular location">
    <subcellularLocation>
        <location evidence="1">Cell membrane</location>
        <topology evidence="1">Multi-pass membrane protein</topology>
    </subcellularLocation>
</comment>
<dbReference type="SUPFAM" id="SSF56784">
    <property type="entry name" value="HAD-like"/>
    <property type="match status" value="1"/>
</dbReference>
<dbReference type="Gene3D" id="2.70.150.10">
    <property type="entry name" value="Calcium-transporting ATPase, cytoplasmic transduction domain A"/>
    <property type="match status" value="1"/>
</dbReference>
<dbReference type="AlphaFoldDB" id="A0A369LVB0"/>
<keyword evidence="10" id="KW-0187">Copper transport</keyword>
<dbReference type="InterPro" id="IPR044492">
    <property type="entry name" value="P_typ_ATPase_HD_dom"/>
</dbReference>
<dbReference type="Proteomes" id="UP000254000">
    <property type="component" value="Unassembled WGS sequence"/>
</dbReference>
<evidence type="ECO:0000256" key="9">
    <source>
        <dbReference type="ARBA" id="ARBA00022741"/>
    </source>
</evidence>
<evidence type="ECO:0000256" key="4">
    <source>
        <dbReference type="ARBA" id="ARBA00015102"/>
    </source>
</evidence>
<dbReference type="InterPro" id="IPR036412">
    <property type="entry name" value="HAD-like_sf"/>
</dbReference>
<dbReference type="FunFam" id="3.40.50.1000:FF:000144">
    <property type="entry name" value="copper-transporting ATPase 1 isoform X2"/>
    <property type="match status" value="1"/>
</dbReference>
<dbReference type="PROSITE" id="PS50846">
    <property type="entry name" value="HMA_2"/>
    <property type="match status" value="2"/>
</dbReference>
<dbReference type="PROSITE" id="PS01047">
    <property type="entry name" value="HMA_1"/>
    <property type="match status" value="1"/>
</dbReference>
<dbReference type="EMBL" id="PPTS01000007">
    <property type="protein sequence ID" value="RDB63471.1"/>
    <property type="molecule type" value="Genomic_DNA"/>
</dbReference>
<dbReference type="InterPro" id="IPR023214">
    <property type="entry name" value="HAD_sf"/>
</dbReference>
<keyword evidence="14 21" id="KW-1133">Transmembrane helix</keyword>
<comment type="similarity">
    <text evidence="2 21">Belongs to the cation transport ATPase (P-type) (TC 3.A.3) family. Type IB subfamily.</text>
</comment>
<feature type="transmembrane region" description="Helical" evidence="21">
    <location>
        <begin position="373"/>
        <end position="395"/>
    </location>
</feature>
<dbReference type="InterPro" id="IPR059000">
    <property type="entry name" value="ATPase_P-type_domA"/>
</dbReference>
<evidence type="ECO:0000256" key="20">
    <source>
        <dbReference type="ARBA" id="ARBA00049289"/>
    </source>
</evidence>
<dbReference type="Pfam" id="PF00702">
    <property type="entry name" value="Hydrolase"/>
    <property type="match status" value="1"/>
</dbReference>
<dbReference type="InterPro" id="IPR001757">
    <property type="entry name" value="P_typ_ATPase"/>
</dbReference>
<evidence type="ECO:0000256" key="5">
    <source>
        <dbReference type="ARBA" id="ARBA00022448"/>
    </source>
</evidence>
<keyword evidence="11 21" id="KW-0067">ATP-binding</keyword>
<evidence type="ECO:0000256" key="1">
    <source>
        <dbReference type="ARBA" id="ARBA00004651"/>
    </source>
</evidence>
<dbReference type="InterPro" id="IPR006121">
    <property type="entry name" value="HMA_dom"/>
</dbReference>
<comment type="catalytic activity">
    <reaction evidence="20">
        <text>Cu(+)(in) + ATP + H2O = Cu(+)(out) + ADP + phosphate + H(+)</text>
        <dbReference type="Rhea" id="RHEA:25792"/>
        <dbReference type="ChEBI" id="CHEBI:15377"/>
        <dbReference type="ChEBI" id="CHEBI:15378"/>
        <dbReference type="ChEBI" id="CHEBI:30616"/>
        <dbReference type="ChEBI" id="CHEBI:43474"/>
        <dbReference type="ChEBI" id="CHEBI:49552"/>
        <dbReference type="ChEBI" id="CHEBI:456216"/>
        <dbReference type="EC" id="7.2.2.8"/>
    </reaction>
</comment>
<evidence type="ECO:0000256" key="19">
    <source>
        <dbReference type="ARBA" id="ARBA00033239"/>
    </source>
</evidence>
<evidence type="ECO:0000256" key="14">
    <source>
        <dbReference type="ARBA" id="ARBA00022989"/>
    </source>
</evidence>
<dbReference type="SFLD" id="SFLDS00003">
    <property type="entry name" value="Haloacid_Dehalogenase"/>
    <property type="match status" value="1"/>
</dbReference>
<keyword evidence="12" id="KW-0460">Magnesium</keyword>
<keyword evidence="8" id="KW-0677">Repeat</keyword>
<dbReference type="EC" id="7.2.2.8" evidence="3"/>
<keyword evidence="16" id="KW-0406">Ion transport</keyword>
<proteinExistence type="inferred from homology"/>
<dbReference type="SUPFAM" id="SSF81665">
    <property type="entry name" value="Calcium ATPase, transmembrane domain M"/>
    <property type="match status" value="1"/>
</dbReference>
<evidence type="ECO:0000256" key="2">
    <source>
        <dbReference type="ARBA" id="ARBA00006024"/>
    </source>
</evidence>
<keyword evidence="7 21" id="KW-0479">Metal-binding</keyword>
<dbReference type="GO" id="GO:0043682">
    <property type="term" value="F:P-type divalent copper transporter activity"/>
    <property type="evidence" value="ECO:0007669"/>
    <property type="project" value="TreeGrafter"/>
</dbReference>
<dbReference type="InterPro" id="IPR006122">
    <property type="entry name" value="HMA_Cu_ion-bd"/>
</dbReference>
<dbReference type="InterPro" id="IPR008250">
    <property type="entry name" value="ATPase_P-typ_transduc_dom_A_sf"/>
</dbReference>
<evidence type="ECO:0000256" key="13">
    <source>
        <dbReference type="ARBA" id="ARBA00022967"/>
    </source>
</evidence>
<dbReference type="InterPro" id="IPR023298">
    <property type="entry name" value="ATPase_P-typ_TM_dom_sf"/>
</dbReference>
<dbReference type="Gene3D" id="3.30.70.100">
    <property type="match status" value="2"/>
</dbReference>
<dbReference type="SUPFAM" id="SSF55008">
    <property type="entry name" value="HMA, heavy metal-associated domain"/>
    <property type="match status" value="2"/>
</dbReference>
<feature type="transmembrane region" description="Helical" evidence="21">
    <location>
        <begin position="143"/>
        <end position="162"/>
    </location>
</feature>
<keyword evidence="15" id="KW-0186">Copper</keyword>
<feature type="domain" description="HMA" evidence="22">
    <location>
        <begin position="793"/>
        <end position="858"/>
    </location>
</feature>
<dbReference type="NCBIfam" id="TIGR01512">
    <property type="entry name" value="ATPase-IB2_Cd"/>
    <property type="match status" value="1"/>
</dbReference>
<dbReference type="NCBIfam" id="TIGR01511">
    <property type="entry name" value="ATPase-IB1_Cu"/>
    <property type="match status" value="1"/>
</dbReference>
<dbReference type="GO" id="GO:0005507">
    <property type="term" value="F:copper ion binding"/>
    <property type="evidence" value="ECO:0007669"/>
    <property type="project" value="InterPro"/>
</dbReference>
<dbReference type="NCBIfam" id="TIGR01494">
    <property type="entry name" value="ATPase_P-type"/>
    <property type="match status" value="1"/>
</dbReference>
<dbReference type="InterPro" id="IPR018303">
    <property type="entry name" value="ATPase_P-typ_P_site"/>
</dbReference>
<dbReference type="Gene3D" id="3.40.1110.10">
    <property type="entry name" value="Calcium-transporting ATPase, cytoplasmic domain N"/>
    <property type="match status" value="1"/>
</dbReference>
<dbReference type="RefSeq" id="WP_114569221.1">
    <property type="nucleotide sequence ID" value="NZ_CABMMS010000007.1"/>
</dbReference>
<dbReference type="InterPro" id="IPR023299">
    <property type="entry name" value="ATPase_P-typ_cyto_dom_N"/>
</dbReference>
<dbReference type="InterPro" id="IPR017969">
    <property type="entry name" value="Heavy-metal-associated_CS"/>
</dbReference>
<dbReference type="Pfam" id="PF00122">
    <property type="entry name" value="E1-E2_ATPase"/>
    <property type="match status" value="1"/>
</dbReference>
<evidence type="ECO:0000256" key="3">
    <source>
        <dbReference type="ARBA" id="ARBA00012517"/>
    </source>
</evidence>
<dbReference type="FunFam" id="2.70.150.10:FF:000002">
    <property type="entry name" value="Copper-transporting ATPase 1, putative"/>
    <property type="match status" value="1"/>
</dbReference>